<dbReference type="SUPFAM" id="SSF55073">
    <property type="entry name" value="Nucleotide cyclase"/>
    <property type="match status" value="1"/>
</dbReference>
<dbReference type="Pfam" id="PF00990">
    <property type="entry name" value="GGDEF"/>
    <property type="match status" value="1"/>
</dbReference>
<accession>A0A840Z3G9</accession>
<protein>
    <submittedName>
        <fullName evidence="3">EAL domain-containing protein (Putative c-di-GMP-specific phosphodiesterase class I)/GGDEF domain-containing protein/DNA-binding NarL/FixJ family response regulator</fullName>
    </submittedName>
</protein>
<dbReference type="Pfam" id="PF00563">
    <property type="entry name" value="EAL"/>
    <property type="match status" value="1"/>
</dbReference>
<evidence type="ECO:0000259" key="1">
    <source>
        <dbReference type="PROSITE" id="PS50883"/>
    </source>
</evidence>
<dbReference type="PANTHER" id="PTHR33121">
    <property type="entry name" value="CYCLIC DI-GMP PHOSPHODIESTERASE PDEF"/>
    <property type="match status" value="1"/>
</dbReference>
<dbReference type="PROSITE" id="PS50883">
    <property type="entry name" value="EAL"/>
    <property type="match status" value="1"/>
</dbReference>
<dbReference type="InterPro" id="IPR035919">
    <property type="entry name" value="EAL_sf"/>
</dbReference>
<dbReference type="InterPro" id="IPR000160">
    <property type="entry name" value="GGDEF_dom"/>
</dbReference>
<dbReference type="InterPro" id="IPR011006">
    <property type="entry name" value="CheY-like_superfamily"/>
</dbReference>
<dbReference type="InterPro" id="IPR050706">
    <property type="entry name" value="Cyclic-di-GMP_PDE-like"/>
</dbReference>
<evidence type="ECO:0000313" key="3">
    <source>
        <dbReference type="EMBL" id="MBB5720270.1"/>
    </source>
</evidence>
<dbReference type="EMBL" id="JACIJI010000011">
    <property type="protein sequence ID" value="MBB5720270.1"/>
    <property type="molecule type" value="Genomic_DNA"/>
</dbReference>
<dbReference type="InterPro" id="IPR001633">
    <property type="entry name" value="EAL_dom"/>
</dbReference>
<dbReference type="PROSITE" id="PS50887">
    <property type="entry name" value="GGDEF"/>
    <property type="match status" value="1"/>
</dbReference>
<dbReference type="Gene3D" id="3.20.20.450">
    <property type="entry name" value="EAL domain"/>
    <property type="match status" value="1"/>
</dbReference>
<dbReference type="GO" id="GO:0071111">
    <property type="term" value="F:cyclic-guanylate-specific phosphodiesterase activity"/>
    <property type="evidence" value="ECO:0007669"/>
    <property type="project" value="InterPro"/>
</dbReference>
<dbReference type="Proteomes" id="UP000554342">
    <property type="component" value="Unassembled WGS sequence"/>
</dbReference>
<dbReference type="InterPro" id="IPR029787">
    <property type="entry name" value="Nucleotide_cyclase"/>
</dbReference>
<dbReference type="Gene3D" id="3.30.70.270">
    <property type="match status" value="1"/>
</dbReference>
<name>A0A840Z3G9_9SPHN</name>
<dbReference type="AlphaFoldDB" id="A0A840Z3G9"/>
<proteinExistence type="predicted"/>
<feature type="domain" description="EAL" evidence="1">
    <location>
        <begin position="407"/>
        <end position="660"/>
    </location>
</feature>
<dbReference type="InterPro" id="IPR043128">
    <property type="entry name" value="Rev_trsase/Diguanyl_cyclase"/>
</dbReference>
<gene>
    <name evidence="3" type="ORF">FHR23_003233</name>
</gene>
<dbReference type="GO" id="GO:0003677">
    <property type="term" value="F:DNA binding"/>
    <property type="evidence" value="ECO:0007669"/>
    <property type="project" value="UniProtKB-KW"/>
</dbReference>
<dbReference type="SMART" id="SM00052">
    <property type="entry name" value="EAL"/>
    <property type="match status" value="1"/>
</dbReference>
<organism evidence="3 4">
    <name type="scientific">Stakelama sediminis</name>
    <dbReference type="NCBI Taxonomy" id="463200"/>
    <lineage>
        <taxon>Bacteria</taxon>
        <taxon>Pseudomonadati</taxon>
        <taxon>Pseudomonadota</taxon>
        <taxon>Alphaproteobacteria</taxon>
        <taxon>Sphingomonadales</taxon>
        <taxon>Sphingomonadaceae</taxon>
        <taxon>Stakelama</taxon>
    </lineage>
</organism>
<dbReference type="SMART" id="SM00267">
    <property type="entry name" value="GGDEF"/>
    <property type="match status" value="1"/>
</dbReference>
<evidence type="ECO:0000313" key="4">
    <source>
        <dbReference type="Proteomes" id="UP000554342"/>
    </source>
</evidence>
<dbReference type="CDD" id="cd01948">
    <property type="entry name" value="EAL"/>
    <property type="match status" value="1"/>
</dbReference>
<dbReference type="PANTHER" id="PTHR33121:SF79">
    <property type="entry name" value="CYCLIC DI-GMP PHOSPHODIESTERASE PDED-RELATED"/>
    <property type="match status" value="1"/>
</dbReference>
<dbReference type="RefSeq" id="WP_221227589.1">
    <property type="nucleotide sequence ID" value="NZ_BAABIF010000028.1"/>
</dbReference>
<dbReference type="SUPFAM" id="SSF141868">
    <property type="entry name" value="EAL domain-like"/>
    <property type="match status" value="1"/>
</dbReference>
<reference evidence="3 4" key="1">
    <citation type="submission" date="2020-08" db="EMBL/GenBank/DDBJ databases">
        <title>Genomic Encyclopedia of Type Strains, Phase IV (KMG-IV): sequencing the most valuable type-strain genomes for metagenomic binning, comparative biology and taxonomic classification.</title>
        <authorList>
            <person name="Goeker M."/>
        </authorList>
    </citation>
    <scope>NUCLEOTIDE SEQUENCE [LARGE SCALE GENOMIC DNA]</scope>
    <source>
        <strain evidence="3 4">DSM 27203</strain>
    </source>
</reference>
<dbReference type="SUPFAM" id="SSF52172">
    <property type="entry name" value="CheY-like"/>
    <property type="match status" value="1"/>
</dbReference>
<comment type="caution">
    <text evidence="3">The sequence shown here is derived from an EMBL/GenBank/DDBJ whole genome shotgun (WGS) entry which is preliminary data.</text>
</comment>
<keyword evidence="3" id="KW-0238">DNA-binding</keyword>
<evidence type="ECO:0000259" key="2">
    <source>
        <dbReference type="PROSITE" id="PS50887"/>
    </source>
</evidence>
<keyword evidence="4" id="KW-1185">Reference proteome</keyword>
<feature type="domain" description="GGDEF" evidence="2">
    <location>
        <begin position="269"/>
        <end position="402"/>
    </location>
</feature>
<sequence>MKAGAGAPILILSFRQRDELATSLADAGWRVIAARRADGIERRWLASGAGVAIVDARGALEEGLAATEALSGPVASRGGALVVLVSQSMLDRLSDFLSAGATHFLASPLGKAELIHGIRFAEAAVRPPEDLVELLPQEAAETLGWRYNAQSGKVQLTPALAVLLEMPEDTMASTLLRQLPAAERRAAFLALRRLSKTTPTTAFAHALPPHGRMVQHLQLGEGRWRLHALVEPLGRISDAGAVVRDALAGVRDAHGARRWLAEHLEDTETDTSAILIGLSRFGVVNTAYGRAAGDALLRQVSRRLEEVAHAALGRDVLVARIGGSDFLIAAAVSPPRIALAADEVQAALARPFAAQEGVMPLGVRIATIAAMPDDDAARFLRRGAEALADARDGRVSSTVQAQDTVPVERLAEDLRKALDRGEIEVRFQPQVAIATNSISGVEALARWRHPQFGELGAETLFAAADRAGLGIALSDRVQQVALAGAAAWPKALSKLRLSINITAEDAARPGFADLLLDRIDSSGFPRSRLTIEITESGLIEDLADAARLLSELRYAGCRVAIDDFGTGYSSLAYLKALPLDYLKIDRQLSQDITGSTRDRVVVRGVIDMARSLGLTVIAEGVETPEQLELLAKEGCQLYQGFLCAEPLETPALAELVARHG</sequence>